<dbReference type="AlphaFoldDB" id="A0A166UXB1"/>
<name>A0A166UXB1_9AGAM</name>
<organism evidence="1">
    <name type="scientific">Athelia psychrophila</name>
    <dbReference type="NCBI Taxonomy" id="1759441"/>
    <lineage>
        <taxon>Eukaryota</taxon>
        <taxon>Fungi</taxon>
        <taxon>Dikarya</taxon>
        <taxon>Basidiomycota</taxon>
        <taxon>Agaricomycotina</taxon>
        <taxon>Agaricomycetes</taxon>
        <taxon>Agaricomycetidae</taxon>
        <taxon>Atheliales</taxon>
        <taxon>Atheliaceae</taxon>
        <taxon>Athelia</taxon>
    </lineage>
</organism>
<gene>
    <name evidence="1" type="ORF">FIBSPDRAFT_552543</name>
</gene>
<proteinExistence type="predicted"/>
<evidence type="ECO:0000313" key="1">
    <source>
        <dbReference type="EMBL" id="KZP32132.1"/>
    </source>
</evidence>
<dbReference type="EMBL" id="KV417487">
    <property type="protein sequence ID" value="KZP32132.1"/>
    <property type="molecule type" value="Genomic_DNA"/>
</dbReference>
<reference evidence="1" key="1">
    <citation type="journal article" date="2016" name="Mol. Biol. Evol.">
        <title>Comparative Genomics of Early-Diverging Mushroom-Forming Fungi Provides Insights into the Origins of Lignocellulose Decay Capabilities.</title>
        <authorList>
            <person name="Nagy L.G."/>
            <person name="Riley R."/>
            <person name="Tritt A."/>
            <person name="Adam C."/>
            <person name="Daum C."/>
            <person name="Floudas D."/>
            <person name="Sun H."/>
            <person name="Yadav J.S."/>
            <person name="Pangilinan J."/>
            <person name="Larsson K.H."/>
            <person name="Matsuura K."/>
            <person name="Barry K."/>
            <person name="Labutti K."/>
            <person name="Kuo R."/>
            <person name="Ohm R.A."/>
            <person name="Bhattacharya S.S."/>
            <person name="Shirouzu T."/>
            <person name="Yoshinaga Y."/>
            <person name="Martin F.M."/>
            <person name="Grigoriev I.V."/>
            <person name="Hibbett D.S."/>
        </authorList>
    </citation>
    <scope>NUCLEOTIDE SEQUENCE [LARGE SCALE GENOMIC DNA]</scope>
    <source>
        <strain evidence="1">CBS 109695</strain>
    </source>
</reference>
<dbReference type="OrthoDB" id="448455at2759"/>
<accession>A0A166UXB1</accession>
<sequence length="105" mass="12004">MPPASTGFNTAHTSGSAQVYNINGDLINHAYEKDSTSDRDVRIYQWLAAPDSSGNFHAARKKHHDKTGAWFIEGREYVNWKDRPDSALWIYGIRESCAILRQCRY</sequence>
<protein>
    <submittedName>
        <fullName evidence="1">Uncharacterized protein</fullName>
    </submittedName>
</protein>